<gene>
    <name evidence="2" type="primary">Cni-C14C11.7</name>
    <name evidence="2" type="synonym">Cnig_chr_I.g136</name>
    <name evidence="2" type="ORF">B9Z55_000136</name>
</gene>
<feature type="compositionally biased region" description="Low complexity" evidence="1">
    <location>
        <begin position="33"/>
        <end position="57"/>
    </location>
</feature>
<accession>A0A2G5VFC3</accession>
<reference evidence="3" key="1">
    <citation type="submission" date="2017-10" db="EMBL/GenBank/DDBJ databases">
        <title>Rapid genome shrinkage in a self-fertile nematode reveals novel sperm competition proteins.</title>
        <authorList>
            <person name="Yin D."/>
            <person name="Schwarz E.M."/>
            <person name="Thomas C.G."/>
            <person name="Felde R.L."/>
            <person name="Korf I.F."/>
            <person name="Cutter A.D."/>
            <person name="Schartner C.M."/>
            <person name="Ralston E.J."/>
            <person name="Meyer B.J."/>
            <person name="Haag E.S."/>
        </authorList>
    </citation>
    <scope>NUCLEOTIDE SEQUENCE [LARGE SCALE GENOMIC DNA]</scope>
    <source>
        <strain evidence="3">JU1422</strain>
    </source>
</reference>
<sequence>MDCQIGSRRCATWDEIEDAPQIKRLREDKVQEQHQQQPIQHQVVQQQQQHQQTQAQQNTPSPVEPPKFYISAPIQGFTVNNEGGCRYLFF</sequence>
<evidence type="ECO:0000313" key="2">
    <source>
        <dbReference type="EMBL" id="PIC50479.1"/>
    </source>
</evidence>
<protein>
    <submittedName>
        <fullName evidence="2">Uncharacterized protein</fullName>
    </submittedName>
</protein>
<organism evidence="2 3">
    <name type="scientific">Caenorhabditis nigoni</name>
    <dbReference type="NCBI Taxonomy" id="1611254"/>
    <lineage>
        <taxon>Eukaryota</taxon>
        <taxon>Metazoa</taxon>
        <taxon>Ecdysozoa</taxon>
        <taxon>Nematoda</taxon>
        <taxon>Chromadorea</taxon>
        <taxon>Rhabditida</taxon>
        <taxon>Rhabditina</taxon>
        <taxon>Rhabditomorpha</taxon>
        <taxon>Rhabditoidea</taxon>
        <taxon>Rhabditidae</taxon>
        <taxon>Peloderinae</taxon>
        <taxon>Caenorhabditis</taxon>
    </lineage>
</organism>
<evidence type="ECO:0000313" key="3">
    <source>
        <dbReference type="Proteomes" id="UP000230233"/>
    </source>
</evidence>
<evidence type="ECO:0000256" key="1">
    <source>
        <dbReference type="SAM" id="MobiDB-lite"/>
    </source>
</evidence>
<dbReference type="AlphaFoldDB" id="A0A2G5VFC3"/>
<dbReference type="EMBL" id="PDUG01000001">
    <property type="protein sequence ID" value="PIC50479.1"/>
    <property type="molecule type" value="Genomic_DNA"/>
</dbReference>
<comment type="caution">
    <text evidence="2">The sequence shown here is derived from an EMBL/GenBank/DDBJ whole genome shotgun (WGS) entry which is preliminary data.</text>
</comment>
<dbReference type="Proteomes" id="UP000230233">
    <property type="component" value="Chromosome I"/>
</dbReference>
<name>A0A2G5VFC3_9PELO</name>
<dbReference type="OrthoDB" id="5844895at2759"/>
<keyword evidence="3" id="KW-1185">Reference proteome</keyword>
<feature type="region of interest" description="Disordered" evidence="1">
    <location>
        <begin position="27"/>
        <end position="67"/>
    </location>
</feature>
<proteinExistence type="predicted"/>